<feature type="region of interest" description="Disordered" evidence="1">
    <location>
        <begin position="168"/>
        <end position="211"/>
    </location>
</feature>
<name>A0AA87YZ65_FICCA</name>
<gene>
    <name evidence="2" type="ORF">TIFTF001_043150</name>
</gene>
<dbReference type="Proteomes" id="UP001187192">
    <property type="component" value="Unassembled WGS sequence"/>
</dbReference>
<proteinExistence type="predicted"/>
<protein>
    <submittedName>
        <fullName evidence="2">Uncharacterized protein</fullName>
    </submittedName>
</protein>
<reference evidence="2" key="1">
    <citation type="submission" date="2023-07" db="EMBL/GenBank/DDBJ databases">
        <title>draft genome sequence of fig (Ficus carica).</title>
        <authorList>
            <person name="Takahashi T."/>
            <person name="Nishimura K."/>
        </authorList>
    </citation>
    <scope>NUCLEOTIDE SEQUENCE</scope>
</reference>
<sequence length="242" mass="26734">MWPNFLRKISSLKNVFSFEGRRLIIFSTRYIGIEKVGSRLRKALPVAWIHRTCAHTHSETWNSRIIEKTRWSNALVIPESKNKGVSRRLECLGDPDGLNSECSRRVDMLQVYRCLTSNGLTLRVPLAAGAGNRTGTVAGSIRCQAAGTACRAKVLLLVGTGRHDVGNEGPTAQAGLSSCPRSATRVGPTSLDYSPLRVHSGEQQHSGDGDRSIRFPGEHFRTLCLIWSDVHGHQLFSTVSWK</sequence>
<organism evidence="2 3">
    <name type="scientific">Ficus carica</name>
    <name type="common">Common fig</name>
    <dbReference type="NCBI Taxonomy" id="3494"/>
    <lineage>
        <taxon>Eukaryota</taxon>
        <taxon>Viridiplantae</taxon>
        <taxon>Streptophyta</taxon>
        <taxon>Embryophyta</taxon>
        <taxon>Tracheophyta</taxon>
        <taxon>Spermatophyta</taxon>
        <taxon>Magnoliopsida</taxon>
        <taxon>eudicotyledons</taxon>
        <taxon>Gunneridae</taxon>
        <taxon>Pentapetalae</taxon>
        <taxon>rosids</taxon>
        <taxon>fabids</taxon>
        <taxon>Rosales</taxon>
        <taxon>Moraceae</taxon>
        <taxon>Ficeae</taxon>
        <taxon>Ficus</taxon>
    </lineage>
</organism>
<dbReference type="EMBL" id="BTGU01002660">
    <property type="protein sequence ID" value="GMN20700.1"/>
    <property type="molecule type" value="Genomic_DNA"/>
</dbReference>
<comment type="caution">
    <text evidence="2">The sequence shown here is derived from an EMBL/GenBank/DDBJ whole genome shotgun (WGS) entry which is preliminary data.</text>
</comment>
<keyword evidence="3" id="KW-1185">Reference proteome</keyword>
<accession>A0AA87YZ65</accession>
<evidence type="ECO:0000313" key="3">
    <source>
        <dbReference type="Proteomes" id="UP001187192"/>
    </source>
</evidence>
<evidence type="ECO:0000256" key="1">
    <source>
        <dbReference type="SAM" id="MobiDB-lite"/>
    </source>
</evidence>
<evidence type="ECO:0000313" key="2">
    <source>
        <dbReference type="EMBL" id="GMN20700.1"/>
    </source>
</evidence>
<dbReference type="AlphaFoldDB" id="A0AA87YZ65"/>
<feature type="compositionally biased region" description="Basic and acidic residues" evidence="1">
    <location>
        <begin position="199"/>
        <end position="211"/>
    </location>
</feature>